<feature type="compositionally biased region" description="Low complexity" evidence="1">
    <location>
        <begin position="23"/>
        <end position="38"/>
    </location>
</feature>
<name>A0A8S9V070_PHYIN</name>
<comment type="caution">
    <text evidence="3">The sequence shown here is derived from an EMBL/GenBank/DDBJ whole genome shotgun (WGS) entry which is preliminary data.</text>
</comment>
<feature type="region of interest" description="Disordered" evidence="1">
    <location>
        <begin position="86"/>
        <end position="105"/>
    </location>
</feature>
<dbReference type="EMBL" id="JAACNO010000734">
    <property type="protein sequence ID" value="KAF4145427.1"/>
    <property type="molecule type" value="Genomic_DNA"/>
</dbReference>
<dbReference type="Proteomes" id="UP000704712">
    <property type="component" value="Unassembled WGS sequence"/>
</dbReference>
<keyword evidence="2" id="KW-0732">Signal</keyword>
<evidence type="ECO:0000313" key="4">
    <source>
        <dbReference type="Proteomes" id="UP000704712"/>
    </source>
</evidence>
<dbReference type="AlphaFoldDB" id="A0A8S9V070"/>
<evidence type="ECO:0000256" key="2">
    <source>
        <dbReference type="SAM" id="SignalP"/>
    </source>
</evidence>
<feature type="chain" id="PRO_5035822995" evidence="2">
    <location>
        <begin position="24"/>
        <end position="133"/>
    </location>
</feature>
<gene>
    <name evidence="3" type="ORF">GN958_ATG05381</name>
</gene>
<accession>A0A8S9V070</accession>
<feature type="region of interest" description="Disordered" evidence="1">
    <location>
        <begin position="23"/>
        <end position="44"/>
    </location>
</feature>
<proteinExistence type="predicted"/>
<reference evidence="3" key="1">
    <citation type="submission" date="2020-03" db="EMBL/GenBank/DDBJ databases">
        <title>Hybrid Assembly of Korean Phytophthora infestans isolates.</title>
        <authorList>
            <person name="Prokchorchik M."/>
            <person name="Lee Y."/>
            <person name="Seo J."/>
            <person name="Cho J.-H."/>
            <person name="Park Y.-E."/>
            <person name="Jang D.-C."/>
            <person name="Im J.-S."/>
            <person name="Choi J.-G."/>
            <person name="Park H.-J."/>
            <person name="Lee G.-B."/>
            <person name="Lee Y.-G."/>
            <person name="Hong S.-Y."/>
            <person name="Cho K."/>
            <person name="Sohn K.H."/>
        </authorList>
    </citation>
    <scope>NUCLEOTIDE SEQUENCE</scope>
    <source>
        <strain evidence="3">KR_2_A2</strain>
    </source>
</reference>
<organism evidence="3 4">
    <name type="scientific">Phytophthora infestans</name>
    <name type="common">Potato late blight agent</name>
    <name type="synonym">Botrytis infestans</name>
    <dbReference type="NCBI Taxonomy" id="4787"/>
    <lineage>
        <taxon>Eukaryota</taxon>
        <taxon>Sar</taxon>
        <taxon>Stramenopiles</taxon>
        <taxon>Oomycota</taxon>
        <taxon>Peronosporomycetes</taxon>
        <taxon>Peronosporales</taxon>
        <taxon>Peronosporaceae</taxon>
        <taxon>Phytophthora</taxon>
    </lineage>
</organism>
<evidence type="ECO:0000313" key="3">
    <source>
        <dbReference type="EMBL" id="KAF4145427.1"/>
    </source>
</evidence>
<sequence>MAFGRKVDLLQLAAVLSAQLTLPTPTPPAVATTTASPPSVEPDMPPVQAVLDQVVPNVVIDGTYSAAASEVEDAQDVPGIRASIVTEEEKEGPEDAPAVASGDSEINEFDYPQIIDVMWSEQLFCAVDADNIN</sequence>
<feature type="non-terminal residue" evidence="3">
    <location>
        <position position="133"/>
    </location>
</feature>
<feature type="signal peptide" evidence="2">
    <location>
        <begin position="1"/>
        <end position="23"/>
    </location>
</feature>
<evidence type="ECO:0000256" key="1">
    <source>
        <dbReference type="SAM" id="MobiDB-lite"/>
    </source>
</evidence>
<protein>
    <submittedName>
        <fullName evidence="3">Uncharacterized protein</fullName>
    </submittedName>
</protein>